<accession>A0A642V5Z0</accession>
<keyword evidence="4" id="KW-1185">Reference proteome</keyword>
<evidence type="ECO:0000313" key="4">
    <source>
        <dbReference type="Proteomes" id="UP000761534"/>
    </source>
</evidence>
<dbReference type="PANTHER" id="PTHR38887">
    <property type="entry name" value="CHROMOSOME 21, WHOLE GENOME SHOTGUN SEQUENCE"/>
    <property type="match status" value="1"/>
</dbReference>
<dbReference type="Proteomes" id="UP000761534">
    <property type="component" value="Unassembled WGS sequence"/>
</dbReference>
<protein>
    <submittedName>
        <fullName evidence="3">Uncharacterized protein</fullName>
    </submittedName>
</protein>
<dbReference type="EMBL" id="SWFS01000182">
    <property type="protein sequence ID" value="KAA8915147.1"/>
    <property type="molecule type" value="Genomic_DNA"/>
</dbReference>
<proteinExistence type="predicted"/>
<sequence>MGAYERFQQQQAQAAVPEPQFWNGSWDQVSSEPPPGSDQYGGEYGQPPAQQPLPNGHAPSNEYGDANLPQQSQVPSATSVRKDRPVLIPQCATGKEMPFCRAYSNGLGRFNITQRQFVQFLDVFNMIYTPHVTAELLKNTWEVMKDSPDPVTKLLGQGIFEILSKKYEGKMSKRTNLFTEFMNEQLFKPRGLNFSVVSSKDLAVKLHLPSRDLLGPITKEQFYLSVNERRVDALKAYVHPVNFEVGPPSKETAPGANAVAAGVAKKKNEEDDLANQRRKMIEKFEKEEQAKLKEQAKLDKDKVKLSSNMESYEKKLNKVNKKMGKKSDKMSDGSEVAQTAFQDKWNKKITDLEAKRQDAVKSHEKKESAFDKHNEKREKKEQKIAENDKERKLVQKLNWIFIEGA</sequence>
<dbReference type="OrthoDB" id="3068835at2759"/>
<feature type="compositionally biased region" description="Polar residues" evidence="2">
    <location>
        <begin position="68"/>
        <end position="79"/>
    </location>
</feature>
<evidence type="ECO:0000256" key="1">
    <source>
        <dbReference type="SAM" id="Coils"/>
    </source>
</evidence>
<dbReference type="PANTHER" id="PTHR38887:SF1">
    <property type="entry name" value="RAS MODIFICATION PROTEIN ERF4"/>
    <property type="match status" value="1"/>
</dbReference>
<feature type="compositionally biased region" description="Polar residues" evidence="2">
    <location>
        <begin position="22"/>
        <end position="31"/>
    </location>
</feature>
<dbReference type="VEuPathDB" id="FungiDB:TRICI_002692"/>
<organism evidence="3 4">
    <name type="scientific">Trichomonascus ciferrii</name>
    <dbReference type="NCBI Taxonomy" id="44093"/>
    <lineage>
        <taxon>Eukaryota</taxon>
        <taxon>Fungi</taxon>
        <taxon>Dikarya</taxon>
        <taxon>Ascomycota</taxon>
        <taxon>Saccharomycotina</taxon>
        <taxon>Dipodascomycetes</taxon>
        <taxon>Dipodascales</taxon>
        <taxon>Trichomonascaceae</taxon>
        <taxon>Trichomonascus</taxon>
        <taxon>Trichomonascus ciferrii complex</taxon>
    </lineage>
</organism>
<gene>
    <name evidence="3" type="ORF">TRICI_002692</name>
</gene>
<feature type="region of interest" description="Disordered" evidence="2">
    <location>
        <begin position="1"/>
        <end position="81"/>
    </location>
</feature>
<dbReference type="InterPro" id="IPR053221">
    <property type="entry name" value="Burnettramic_acid_biosynth"/>
</dbReference>
<evidence type="ECO:0000256" key="2">
    <source>
        <dbReference type="SAM" id="MobiDB-lite"/>
    </source>
</evidence>
<feature type="region of interest" description="Disordered" evidence="2">
    <location>
        <begin position="355"/>
        <end position="388"/>
    </location>
</feature>
<keyword evidence="1" id="KW-0175">Coiled coil</keyword>
<dbReference type="AlphaFoldDB" id="A0A642V5Z0"/>
<name>A0A642V5Z0_9ASCO</name>
<feature type="coiled-coil region" evidence="1">
    <location>
        <begin position="263"/>
        <end position="329"/>
    </location>
</feature>
<evidence type="ECO:0000313" key="3">
    <source>
        <dbReference type="EMBL" id="KAA8915147.1"/>
    </source>
</evidence>
<reference evidence="3" key="1">
    <citation type="journal article" date="2019" name="G3 (Bethesda)">
        <title>Genome Assemblies of Two Rare Opportunistic Yeast Pathogens: Diutina rugosa (syn. Candida rugosa) and Trichomonascus ciferrii (syn. Candida ciferrii).</title>
        <authorList>
            <person name="Mixao V."/>
            <person name="Saus E."/>
            <person name="Hansen A.P."/>
            <person name="Lass-Florl C."/>
            <person name="Gabaldon T."/>
        </authorList>
    </citation>
    <scope>NUCLEOTIDE SEQUENCE</scope>
    <source>
        <strain evidence="3">CBS 4856</strain>
    </source>
</reference>
<comment type="caution">
    <text evidence="3">The sequence shown here is derived from an EMBL/GenBank/DDBJ whole genome shotgun (WGS) entry which is preliminary data.</text>
</comment>